<sequence length="302" mass="32544">MAVKMRLLLSIFTLLFCFVAIARGRIPGVYGGGPWETAHAAFYGGNDASGTMVATIYAGGDEAVGHLIAEAIAKAGNYGVDVEELDNLLILIHPKEISSKEGILKFLDMNMKEKRALLIVAENTDSNALEINKCDAGMEHSGNKLVKDDIVVGKNIAFDNRVKNFSATMPKSGTCATVLKQKIFSQVCESFVVGDSVAKVTIGMRVTVEKVVQVLNDRRTDIEKIDKVATIYVGDDEAVGHLIAEVIGKAAAMVSLMLNACAGEKRLLIVAEDIDSNVLEINKRDTGMEVSLPLQPTVIYIL</sequence>
<dbReference type="InterPro" id="IPR027410">
    <property type="entry name" value="TCP-1-like_intermed_sf"/>
</dbReference>
<reference evidence="4 5" key="1">
    <citation type="journal article" date="2015" name="Proc. Natl. Acad. Sci. U.S.A.">
        <title>The resurrection genome of Boea hygrometrica: A blueprint for survival of dehydration.</title>
        <authorList>
            <person name="Xiao L."/>
            <person name="Yang G."/>
            <person name="Zhang L."/>
            <person name="Yang X."/>
            <person name="Zhao S."/>
            <person name="Ji Z."/>
            <person name="Zhou Q."/>
            <person name="Hu M."/>
            <person name="Wang Y."/>
            <person name="Chen M."/>
            <person name="Xu Y."/>
            <person name="Jin H."/>
            <person name="Xiao X."/>
            <person name="Hu G."/>
            <person name="Bao F."/>
            <person name="Hu Y."/>
            <person name="Wan P."/>
            <person name="Li L."/>
            <person name="Deng X."/>
            <person name="Kuang T."/>
            <person name="Xiang C."/>
            <person name="Zhu J.K."/>
            <person name="Oliver M.J."/>
            <person name="He Y."/>
        </authorList>
    </citation>
    <scope>NUCLEOTIDE SEQUENCE [LARGE SCALE GENOMIC DNA]</scope>
    <source>
        <strain evidence="5">cv. XS01</strain>
    </source>
</reference>
<dbReference type="EMBL" id="KQ990608">
    <property type="protein sequence ID" value="KZV52868.1"/>
    <property type="molecule type" value="Genomic_DNA"/>
</dbReference>
<dbReference type="Gene3D" id="3.50.7.10">
    <property type="entry name" value="GroEL"/>
    <property type="match status" value="1"/>
</dbReference>
<evidence type="ECO:0000313" key="4">
    <source>
        <dbReference type="EMBL" id="KZV52868.1"/>
    </source>
</evidence>
<dbReference type="PANTHER" id="PTHR45633">
    <property type="entry name" value="60 KDA HEAT SHOCK PROTEIN, MITOCHONDRIAL"/>
    <property type="match status" value="1"/>
</dbReference>
<dbReference type="InterPro" id="IPR027409">
    <property type="entry name" value="GroEL-like_apical_dom_sf"/>
</dbReference>
<dbReference type="AlphaFoldDB" id="A0A2Z7D6H0"/>
<evidence type="ECO:0000256" key="3">
    <source>
        <dbReference type="SAM" id="SignalP"/>
    </source>
</evidence>
<gene>
    <name evidence="4" type="ORF">F511_37942</name>
</gene>
<keyword evidence="5" id="KW-1185">Reference proteome</keyword>
<keyword evidence="3" id="KW-0732">Signal</keyword>
<dbReference type="InterPro" id="IPR001844">
    <property type="entry name" value="Cpn60/GroEL"/>
</dbReference>
<dbReference type="SUPFAM" id="SSF54849">
    <property type="entry name" value="GroEL-intermediate domain like"/>
    <property type="match status" value="1"/>
</dbReference>
<protein>
    <submittedName>
        <fullName evidence="4">Uncharacterized protein</fullName>
    </submittedName>
</protein>
<name>A0A2Z7D6H0_9LAMI</name>
<keyword evidence="2" id="KW-0143">Chaperone</keyword>
<proteinExistence type="inferred from homology"/>
<evidence type="ECO:0000256" key="2">
    <source>
        <dbReference type="ARBA" id="ARBA00023186"/>
    </source>
</evidence>
<evidence type="ECO:0000256" key="1">
    <source>
        <dbReference type="ARBA" id="ARBA00006607"/>
    </source>
</evidence>
<feature type="signal peptide" evidence="3">
    <location>
        <begin position="1"/>
        <end position="24"/>
    </location>
</feature>
<dbReference type="SUPFAM" id="SSF52029">
    <property type="entry name" value="GroEL apical domain-like"/>
    <property type="match status" value="1"/>
</dbReference>
<dbReference type="Gene3D" id="1.10.560.10">
    <property type="entry name" value="GroEL-like equatorial domain"/>
    <property type="match status" value="1"/>
</dbReference>
<dbReference type="Gene3D" id="3.30.260.10">
    <property type="entry name" value="TCP-1-like chaperonin intermediate domain"/>
    <property type="match status" value="1"/>
</dbReference>
<dbReference type="InterPro" id="IPR027413">
    <property type="entry name" value="GROEL-like_equatorial_sf"/>
</dbReference>
<organism evidence="4 5">
    <name type="scientific">Dorcoceras hygrometricum</name>
    <dbReference type="NCBI Taxonomy" id="472368"/>
    <lineage>
        <taxon>Eukaryota</taxon>
        <taxon>Viridiplantae</taxon>
        <taxon>Streptophyta</taxon>
        <taxon>Embryophyta</taxon>
        <taxon>Tracheophyta</taxon>
        <taxon>Spermatophyta</taxon>
        <taxon>Magnoliopsida</taxon>
        <taxon>eudicotyledons</taxon>
        <taxon>Gunneridae</taxon>
        <taxon>Pentapetalae</taxon>
        <taxon>asterids</taxon>
        <taxon>lamiids</taxon>
        <taxon>Lamiales</taxon>
        <taxon>Gesneriaceae</taxon>
        <taxon>Didymocarpoideae</taxon>
        <taxon>Trichosporeae</taxon>
        <taxon>Loxocarpinae</taxon>
        <taxon>Dorcoceras</taxon>
    </lineage>
</organism>
<evidence type="ECO:0000313" key="5">
    <source>
        <dbReference type="Proteomes" id="UP000250235"/>
    </source>
</evidence>
<comment type="similarity">
    <text evidence="1">Belongs to the chaperonin (HSP60) family.</text>
</comment>
<feature type="chain" id="PRO_5016273359" evidence="3">
    <location>
        <begin position="25"/>
        <end position="302"/>
    </location>
</feature>
<dbReference type="GO" id="GO:0140662">
    <property type="term" value="F:ATP-dependent protein folding chaperone"/>
    <property type="evidence" value="ECO:0007669"/>
    <property type="project" value="InterPro"/>
</dbReference>
<dbReference type="GO" id="GO:0042026">
    <property type="term" value="P:protein refolding"/>
    <property type="evidence" value="ECO:0007669"/>
    <property type="project" value="InterPro"/>
</dbReference>
<accession>A0A2Z7D6H0</accession>
<dbReference type="Proteomes" id="UP000250235">
    <property type="component" value="Unassembled WGS sequence"/>
</dbReference>